<dbReference type="GO" id="GO:0008168">
    <property type="term" value="F:methyltransferase activity"/>
    <property type="evidence" value="ECO:0007669"/>
    <property type="project" value="UniProtKB-KW"/>
</dbReference>
<dbReference type="InterPro" id="IPR048647">
    <property type="entry name" value="RlmA_N"/>
</dbReference>
<dbReference type="InterPro" id="IPR041698">
    <property type="entry name" value="Methyltransf_25"/>
</dbReference>
<evidence type="ECO:0000259" key="3">
    <source>
        <dbReference type="Pfam" id="PF13649"/>
    </source>
</evidence>
<dbReference type="InterPro" id="IPR029063">
    <property type="entry name" value="SAM-dependent_MTases_sf"/>
</dbReference>
<proteinExistence type="predicted"/>
<sequence length="290" mass="30851">MPVSAFEHGDPRRRLLDVLRCPVCGEGLSAAGGALRCARRHTFDIARHGYVSLLTGDMRAGTADTAAMVQARDAFLGAGHYAPLARAVAELTARWCPPQGVVLDAGAGTGHYLAAALDAVPGAVGLGLDASKFALRRAARAHPRAGAAVWDVWRELPVRSGVADVVLNVFAPRNGPEFQRVLRPGGALLVVTPTARHLAELRQAAGLLSVDAAKEERLGRTLDAHFRQERAEALEVDHLLRLTPQEANDLVAMGPSARHVDADELARRIASMGTPIEIAASFNVAVYRPK</sequence>
<dbReference type="PIRSF" id="PIRSF018249">
    <property type="entry name" value="MyrA_prd"/>
    <property type="match status" value="1"/>
</dbReference>
<dbReference type="AlphaFoldDB" id="A0A1H5ZEI6"/>
<feature type="binding site" evidence="1">
    <location>
        <position position="21"/>
    </location>
    <ligand>
        <name>Zn(2+)</name>
        <dbReference type="ChEBI" id="CHEBI:29105"/>
    </ligand>
</feature>
<feature type="binding site" evidence="2">
    <location>
        <begin position="109"/>
        <end position="110"/>
    </location>
    <ligand>
        <name>S-adenosyl-L-methionine</name>
        <dbReference type="ChEBI" id="CHEBI:59789"/>
    </ligand>
</feature>
<dbReference type="GO" id="GO:0046872">
    <property type="term" value="F:metal ion binding"/>
    <property type="evidence" value="ECO:0007669"/>
    <property type="project" value="UniProtKB-KW"/>
</dbReference>
<dbReference type="RefSeq" id="WP_103885714.1">
    <property type="nucleotide sequence ID" value="NZ_FNVU01000004.1"/>
</dbReference>
<dbReference type="Gene3D" id="3.40.50.150">
    <property type="entry name" value="Vaccinia Virus protein VP39"/>
    <property type="match status" value="1"/>
</dbReference>
<accession>A0A1H5ZEI6</accession>
<dbReference type="GO" id="GO:0032259">
    <property type="term" value="P:methylation"/>
    <property type="evidence" value="ECO:0007669"/>
    <property type="project" value="UniProtKB-KW"/>
</dbReference>
<organism evidence="5 6">
    <name type="scientific">Actinacidiphila yanglinensis</name>
    <dbReference type="NCBI Taxonomy" id="310779"/>
    <lineage>
        <taxon>Bacteria</taxon>
        <taxon>Bacillati</taxon>
        <taxon>Actinomycetota</taxon>
        <taxon>Actinomycetes</taxon>
        <taxon>Kitasatosporales</taxon>
        <taxon>Streptomycetaceae</taxon>
        <taxon>Actinacidiphila</taxon>
    </lineage>
</organism>
<evidence type="ECO:0000313" key="6">
    <source>
        <dbReference type="Proteomes" id="UP000236754"/>
    </source>
</evidence>
<feature type="binding site" evidence="1">
    <location>
        <position position="37"/>
    </location>
    <ligand>
        <name>Zn(2+)</name>
        <dbReference type="ChEBI" id="CHEBI:29105"/>
    </ligand>
</feature>
<keyword evidence="6" id="KW-1185">Reference proteome</keyword>
<keyword evidence="1" id="KW-0479">Metal-binding</keyword>
<dbReference type="EMBL" id="FNVU01000004">
    <property type="protein sequence ID" value="SEG34702.1"/>
    <property type="molecule type" value="Genomic_DNA"/>
</dbReference>
<name>A0A1H5ZEI6_9ACTN</name>
<keyword evidence="2" id="KW-0949">S-adenosyl-L-methionine</keyword>
<gene>
    <name evidence="5" type="ORF">SAMN05216223_104461</name>
</gene>
<feature type="binding site" evidence="2">
    <location>
        <position position="197"/>
    </location>
    <ligand>
        <name>S-adenosyl-L-methionine</name>
        <dbReference type="ChEBI" id="CHEBI:59789"/>
    </ligand>
</feature>
<evidence type="ECO:0000256" key="2">
    <source>
        <dbReference type="PIRSR" id="PIRSR018249-2"/>
    </source>
</evidence>
<reference evidence="5 6" key="1">
    <citation type="submission" date="2016-10" db="EMBL/GenBank/DDBJ databases">
        <authorList>
            <person name="de Groot N.N."/>
        </authorList>
    </citation>
    <scope>NUCLEOTIDE SEQUENCE [LARGE SCALE GENOMIC DNA]</scope>
    <source>
        <strain evidence="5 6">CGMCC 4.2023</strain>
    </source>
</reference>
<dbReference type="OrthoDB" id="108476at2"/>
<keyword evidence="5" id="KW-0808">Transferase</keyword>
<evidence type="ECO:0000259" key="4">
    <source>
        <dbReference type="Pfam" id="PF21302"/>
    </source>
</evidence>
<feature type="domain" description="23S rRNA (guanine(745)-N(1))-methyltransferase N-terminal" evidence="4">
    <location>
        <begin position="20"/>
        <end position="54"/>
    </location>
</feature>
<feature type="domain" description="Methyltransferase" evidence="3">
    <location>
        <begin position="102"/>
        <end position="186"/>
    </location>
</feature>
<keyword evidence="5" id="KW-0489">Methyltransferase</keyword>
<evidence type="ECO:0000313" key="5">
    <source>
        <dbReference type="EMBL" id="SEG34702.1"/>
    </source>
</evidence>
<protein>
    <submittedName>
        <fullName evidence="5">23S rRNA m(1)G-748 methyltransferase</fullName>
    </submittedName>
</protein>
<feature type="binding site" evidence="1">
    <location>
        <position position="41"/>
    </location>
    <ligand>
        <name>Zn(2+)</name>
        <dbReference type="ChEBI" id="CHEBI:29105"/>
    </ligand>
</feature>
<dbReference type="Pfam" id="PF13649">
    <property type="entry name" value="Methyltransf_25"/>
    <property type="match status" value="1"/>
</dbReference>
<evidence type="ECO:0000256" key="1">
    <source>
        <dbReference type="PIRSR" id="PIRSR018249-1"/>
    </source>
</evidence>
<dbReference type="Proteomes" id="UP000236754">
    <property type="component" value="Unassembled WGS sequence"/>
</dbReference>
<dbReference type="SUPFAM" id="SSF53335">
    <property type="entry name" value="S-adenosyl-L-methionine-dependent methyltransferases"/>
    <property type="match status" value="1"/>
</dbReference>
<keyword evidence="1" id="KW-0862">Zinc</keyword>
<feature type="binding site" evidence="2">
    <location>
        <position position="81"/>
    </location>
    <ligand>
        <name>S-adenosyl-L-methionine</name>
        <dbReference type="ChEBI" id="CHEBI:59789"/>
    </ligand>
</feature>
<dbReference type="Pfam" id="PF21302">
    <property type="entry name" value="Zn_ribbon_RlmA"/>
    <property type="match status" value="1"/>
</dbReference>
<feature type="binding site" evidence="1">
    <location>
        <position position="24"/>
    </location>
    <ligand>
        <name>Zn(2+)</name>
        <dbReference type="ChEBI" id="CHEBI:29105"/>
    </ligand>
</feature>
<dbReference type="InterPro" id="IPR016718">
    <property type="entry name" value="rRNA_m1G-MeTrfase_A_prd"/>
</dbReference>